<evidence type="ECO:0008006" key="4">
    <source>
        <dbReference type="Google" id="ProtNLM"/>
    </source>
</evidence>
<dbReference type="Pfam" id="PF14153">
    <property type="entry name" value="Spore_coat_CotO"/>
    <property type="match status" value="1"/>
</dbReference>
<sequence length="182" mass="21295">MEKKTKEPMLYIHQPHFKMPEIKMQEVYSAKNAKKQAAARQASDNHKKSKPAVQREESIFGPASHEADLPERNDDVQSAIRDYQDAQLEKKEEESRKQGFFSFQRVKPFKEMNVEERLDYLIHFPKQLPPVPCLILTEEKTYRGIVQSMPSEDRVEIKLMDQSLETISVKSIKEIRMIGFTK</sequence>
<accession>A0A5D4SKX9</accession>
<dbReference type="Proteomes" id="UP000323732">
    <property type="component" value="Unassembled WGS sequence"/>
</dbReference>
<name>A0A5D4SKX9_9BACI</name>
<dbReference type="AlphaFoldDB" id="A0A5D4SKX9"/>
<feature type="region of interest" description="Disordered" evidence="1">
    <location>
        <begin position="29"/>
        <end position="75"/>
    </location>
</feature>
<evidence type="ECO:0000256" key="1">
    <source>
        <dbReference type="SAM" id="MobiDB-lite"/>
    </source>
</evidence>
<feature type="compositionally biased region" description="Basic and acidic residues" evidence="1">
    <location>
        <begin position="65"/>
        <end position="75"/>
    </location>
</feature>
<evidence type="ECO:0000313" key="2">
    <source>
        <dbReference type="EMBL" id="TYS62818.1"/>
    </source>
</evidence>
<dbReference type="InterPro" id="IPR025439">
    <property type="entry name" value="Spore_coat_CotO"/>
</dbReference>
<protein>
    <recommendedName>
        <fullName evidence="4">Spore coat protein CotO</fullName>
    </recommendedName>
</protein>
<dbReference type="EMBL" id="VTES01000004">
    <property type="protein sequence ID" value="TYS62818.1"/>
    <property type="molecule type" value="Genomic_DNA"/>
</dbReference>
<organism evidence="2 3">
    <name type="scientific">Bacillus infantis</name>
    <dbReference type="NCBI Taxonomy" id="324767"/>
    <lineage>
        <taxon>Bacteria</taxon>
        <taxon>Bacillati</taxon>
        <taxon>Bacillota</taxon>
        <taxon>Bacilli</taxon>
        <taxon>Bacillales</taxon>
        <taxon>Bacillaceae</taxon>
        <taxon>Bacillus</taxon>
    </lineage>
</organism>
<reference evidence="2 3" key="1">
    <citation type="submission" date="2019-08" db="EMBL/GenBank/DDBJ databases">
        <title>Bacillus genomes from the desert of Cuatro Cienegas, Coahuila.</title>
        <authorList>
            <person name="Olmedo-Alvarez G."/>
        </authorList>
    </citation>
    <scope>NUCLEOTIDE SEQUENCE [LARGE SCALE GENOMIC DNA]</scope>
    <source>
        <strain evidence="2 3">CH37_1T</strain>
    </source>
</reference>
<comment type="caution">
    <text evidence="2">The sequence shown here is derived from an EMBL/GenBank/DDBJ whole genome shotgun (WGS) entry which is preliminary data.</text>
</comment>
<proteinExistence type="predicted"/>
<gene>
    <name evidence="2" type="ORF">FZD47_14170</name>
</gene>
<dbReference type="RefSeq" id="WP_148950156.1">
    <property type="nucleotide sequence ID" value="NZ_VTES01000004.1"/>
</dbReference>
<evidence type="ECO:0000313" key="3">
    <source>
        <dbReference type="Proteomes" id="UP000323732"/>
    </source>
</evidence>